<keyword evidence="1" id="KW-0812">Transmembrane</keyword>
<reference evidence="2 3" key="1">
    <citation type="submission" date="2024-01" db="EMBL/GenBank/DDBJ databases">
        <title>The genomes of 5 underutilized Papilionoideae crops provide insights into root nodulation and disease resistanc.</title>
        <authorList>
            <person name="Jiang F."/>
        </authorList>
    </citation>
    <scope>NUCLEOTIDE SEQUENCE [LARGE SCALE GENOMIC DNA]</scope>
    <source>
        <strain evidence="2">LVBAO_FW01</strain>
        <tissue evidence="2">Leaves</tissue>
    </source>
</reference>
<sequence>MSANSSSFKAEAITESTPISVYQRSYSQNVPLWPLQWVLVCGPFSFIIELFFCSAYVHIAQVLGKDWQDAGLPFGISQSNIQE</sequence>
<accession>A0AAN9L945</accession>
<organism evidence="2 3">
    <name type="scientific">Canavalia gladiata</name>
    <name type="common">Sword bean</name>
    <name type="synonym">Dolichos gladiatus</name>
    <dbReference type="NCBI Taxonomy" id="3824"/>
    <lineage>
        <taxon>Eukaryota</taxon>
        <taxon>Viridiplantae</taxon>
        <taxon>Streptophyta</taxon>
        <taxon>Embryophyta</taxon>
        <taxon>Tracheophyta</taxon>
        <taxon>Spermatophyta</taxon>
        <taxon>Magnoliopsida</taxon>
        <taxon>eudicotyledons</taxon>
        <taxon>Gunneridae</taxon>
        <taxon>Pentapetalae</taxon>
        <taxon>rosids</taxon>
        <taxon>fabids</taxon>
        <taxon>Fabales</taxon>
        <taxon>Fabaceae</taxon>
        <taxon>Papilionoideae</taxon>
        <taxon>50 kb inversion clade</taxon>
        <taxon>NPAAA clade</taxon>
        <taxon>indigoferoid/millettioid clade</taxon>
        <taxon>Phaseoleae</taxon>
        <taxon>Canavalia</taxon>
    </lineage>
</organism>
<dbReference type="Proteomes" id="UP001367508">
    <property type="component" value="Unassembled WGS sequence"/>
</dbReference>
<name>A0AAN9L945_CANGL</name>
<gene>
    <name evidence="2" type="ORF">VNO77_24591</name>
</gene>
<keyword evidence="3" id="KW-1185">Reference proteome</keyword>
<keyword evidence="1" id="KW-0472">Membrane</keyword>
<feature type="transmembrane region" description="Helical" evidence="1">
    <location>
        <begin position="35"/>
        <end position="57"/>
    </location>
</feature>
<comment type="caution">
    <text evidence="2">The sequence shown here is derived from an EMBL/GenBank/DDBJ whole genome shotgun (WGS) entry which is preliminary data.</text>
</comment>
<evidence type="ECO:0000313" key="3">
    <source>
        <dbReference type="Proteomes" id="UP001367508"/>
    </source>
</evidence>
<dbReference type="AlphaFoldDB" id="A0AAN9L945"/>
<protein>
    <submittedName>
        <fullName evidence="2">Uncharacterized protein</fullName>
    </submittedName>
</protein>
<evidence type="ECO:0000313" key="2">
    <source>
        <dbReference type="EMBL" id="KAK7330397.1"/>
    </source>
</evidence>
<dbReference type="EMBL" id="JAYMYQ010000005">
    <property type="protein sequence ID" value="KAK7330397.1"/>
    <property type="molecule type" value="Genomic_DNA"/>
</dbReference>
<evidence type="ECO:0000256" key="1">
    <source>
        <dbReference type="SAM" id="Phobius"/>
    </source>
</evidence>
<proteinExistence type="predicted"/>
<keyword evidence="1" id="KW-1133">Transmembrane helix</keyword>